<sequence length="168" mass="18042">MPRNRLAGMHVPPGGTSVLAQFWVFVVELLGGGWHSARWNEGSLARFWYTAWRLLASRQAMAWADPIGGCVAVGFVEGRKKVLRVVARVSAPGGRNCRKGPCTAWRLVARYAPPGGPMKHNDAMLGSGDAVPLAGSSPFLFVYGDDRVIRYTGADVDTGGAEDVQATE</sequence>
<dbReference type="EMBL" id="CP039346">
    <property type="protein sequence ID" value="QCD81772.1"/>
    <property type="molecule type" value="Genomic_DNA"/>
</dbReference>
<protein>
    <submittedName>
        <fullName evidence="1">Uncharacterized protein</fullName>
    </submittedName>
</protein>
<reference evidence="1 2" key="1">
    <citation type="submission" date="2019-04" db="EMBL/GenBank/DDBJ databases">
        <title>An improved genome assembly and genetic linkage map for asparagus bean, Vigna unguiculata ssp. sesquipedialis.</title>
        <authorList>
            <person name="Xia Q."/>
            <person name="Zhang R."/>
            <person name="Dong Y."/>
        </authorList>
    </citation>
    <scope>NUCLEOTIDE SEQUENCE [LARGE SCALE GENOMIC DNA]</scope>
    <source>
        <tissue evidence="1">Leaf</tissue>
    </source>
</reference>
<gene>
    <name evidence="1" type="ORF">DEO72_LG2g2102</name>
</gene>
<organism evidence="1 2">
    <name type="scientific">Vigna unguiculata</name>
    <name type="common">Cowpea</name>
    <dbReference type="NCBI Taxonomy" id="3917"/>
    <lineage>
        <taxon>Eukaryota</taxon>
        <taxon>Viridiplantae</taxon>
        <taxon>Streptophyta</taxon>
        <taxon>Embryophyta</taxon>
        <taxon>Tracheophyta</taxon>
        <taxon>Spermatophyta</taxon>
        <taxon>Magnoliopsida</taxon>
        <taxon>eudicotyledons</taxon>
        <taxon>Gunneridae</taxon>
        <taxon>Pentapetalae</taxon>
        <taxon>rosids</taxon>
        <taxon>fabids</taxon>
        <taxon>Fabales</taxon>
        <taxon>Fabaceae</taxon>
        <taxon>Papilionoideae</taxon>
        <taxon>50 kb inversion clade</taxon>
        <taxon>NPAAA clade</taxon>
        <taxon>indigoferoid/millettioid clade</taxon>
        <taxon>Phaseoleae</taxon>
        <taxon>Vigna</taxon>
    </lineage>
</organism>
<evidence type="ECO:0000313" key="1">
    <source>
        <dbReference type="EMBL" id="QCD81772.1"/>
    </source>
</evidence>
<keyword evidence="2" id="KW-1185">Reference proteome</keyword>
<dbReference type="AlphaFoldDB" id="A0A4D6KWB9"/>
<evidence type="ECO:0000313" key="2">
    <source>
        <dbReference type="Proteomes" id="UP000501690"/>
    </source>
</evidence>
<name>A0A4D6KWB9_VIGUN</name>
<dbReference type="Proteomes" id="UP000501690">
    <property type="component" value="Linkage Group LG2"/>
</dbReference>
<proteinExistence type="predicted"/>
<accession>A0A4D6KWB9</accession>